<dbReference type="PIRSF" id="PIRSF038959">
    <property type="entry name" value="SdpI"/>
    <property type="match status" value="1"/>
</dbReference>
<keyword evidence="1" id="KW-1133">Transmembrane helix</keyword>
<gene>
    <name evidence="4" type="ORF">GKD88_15160</name>
    <name evidence="3" type="ORF">GKE08_15490</name>
</gene>
<dbReference type="Proteomes" id="UP000433575">
    <property type="component" value="Unassembled WGS sequence"/>
</dbReference>
<dbReference type="InterPro" id="IPR026272">
    <property type="entry name" value="SdpI"/>
</dbReference>
<dbReference type="EMBL" id="WKPJ01000033">
    <property type="protein sequence ID" value="MSA90733.1"/>
    <property type="molecule type" value="Genomic_DNA"/>
</dbReference>
<dbReference type="OrthoDB" id="9808690at2"/>
<feature type="domain" description="DUF1648" evidence="2">
    <location>
        <begin position="14"/>
        <end position="56"/>
    </location>
</feature>
<feature type="transmembrane region" description="Helical" evidence="1">
    <location>
        <begin position="116"/>
        <end position="133"/>
    </location>
</feature>
<evidence type="ECO:0000256" key="1">
    <source>
        <dbReference type="SAM" id="Phobius"/>
    </source>
</evidence>
<feature type="transmembrane region" description="Helical" evidence="1">
    <location>
        <begin position="188"/>
        <end position="208"/>
    </location>
</feature>
<evidence type="ECO:0000313" key="3">
    <source>
        <dbReference type="EMBL" id="MSA90733.1"/>
    </source>
</evidence>
<dbReference type="InterPro" id="IPR012867">
    <property type="entry name" value="DUF1648"/>
</dbReference>
<dbReference type="Pfam" id="PF07853">
    <property type="entry name" value="DUF1648"/>
    <property type="match status" value="1"/>
</dbReference>
<dbReference type="AlphaFoldDB" id="A0A6N7SA13"/>
<keyword evidence="6" id="KW-1185">Reference proteome</keyword>
<keyword evidence="1" id="KW-0812">Transmembrane</keyword>
<dbReference type="GO" id="GO:0009636">
    <property type="term" value="P:response to toxic substance"/>
    <property type="evidence" value="ECO:0007669"/>
    <property type="project" value="TreeGrafter"/>
</dbReference>
<dbReference type="InterPro" id="IPR025962">
    <property type="entry name" value="SdpI/YhfL"/>
</dbReference>
<dbReference type="PANTHER" id="PTHR37810">
    <property type="entry name" value="IMMUNITY PROTEIN SDPI"/>
    <property type="match status" value="1"/>
</dbReference>
<keyword evidence="1" id="KW-0472">Membrane</keyword>
<dbReference type="PANTHER" id="PTHR37810:SF5">
    <property type="entry name" value="IMMUNITY PROTEIN SDPI"/>
    <property type="match status" value="1"/>
</dbReference>
<accession>A0A6N7SA13</accession>
<feature type="transmembrane region" description="Helical" evidence="1">
    <location>
        <begin position="162"/>
        <end position="182"/>
    </location>
</feature>
<proteinExistence type="predicted"/>
<dbReference type="Proteomes" id="UP000480929">
    <property type="component" value="Unassembled WGS sequence"/>
</dbReference>
<evidence type="ECO:0000259" key="2">
    <source>
        <dbReference type="Pfam" id="PF07853"/>
    </source>
</evidence>
<feature type="transmembrane region" description="Helical" evidence="1">
    <location>
        <begin position="48"/>
        <end position="66"/>
    </location>
</feature>
<evidence type="ECO:0000313" key="6">
    <source>
        <dbReference type="Proteomes" id="UP000480929"/>
    </source>
</evidence>
<dbReference type="RefSeq" id="WP_154240098.1">
    <property type="nucleotide sequence ID" value="NZ_CALJPI010000276.1"/>
</dbReference>
<evidence type="ECO:0000313" key="4">
    <source>
        <dbReference type="EMBL" id="MSC34463.1"/>
    </source>
</evidence>
<feature type="transmembrane region" description="Helical" evidence="1">
    <location>
        <begin position="86"/>
        <end position="110"/>
    </location>
</feature>
<reference evidence="5 6" key="1">
    <citation type="journal article" date="2019" name="Nat. Med.">
        <title>A library of human gut bacterial isolates paired with longitudinal multiomics data enables mechanistic microbiome research.</title>
        <authorList>
            <person name="Poyet M."/>
            <person name="Groussin M."/>
            <person name="Gibbons S.M."/>
            <person name="Avila-Pacheco J."/>
            <person name="Jiang X."/>
            <person name="Kearney S.M."/>
            <person name="Perrotta A.R."/>
            <person name="Berdy B."/>
            <person name="Zhao S."/>
            <person name="Lieberman T.D."/>
            <person name="Swanson P.K."/>
            <person name="Smith M."/>
            <person name="Roesemann S."/>
            <person name="Alexander J.E."/>
            <person name="Rich S.A."/>
            <person name="Livny J."/>
            <person name="Vlamakis H."/>
            <person name="Clish C."/>
            <person name="Bullock K."/>
            <person name="Deik A."/>
            <person name="Scott J."/>
            <person name="Pierce K.A."/>
            <person name="Xavier R.J."/>
            <person name="Alm E.J."/>
        </authorList>
    </citation>
    <scope>NUCLEOTIDE SEQUENCE [LARGE SCALE GENOMIC DNA]</scope>
    <source>
        <strain evidence="3 5">BIOML-A4</strain>
        <strain evidence="4 6">BIOML-A5</strain>
    </source>
</reference>
<sequence length="220" mass="24882">MKKFFDWKLLILPVLAVVMTMIAWPSLPEIIPTHFNVQGIADNTGPKASIWIFPAALFLIPAIMAISPKIDPRRHNYVKFKKSYRVIMAVTEIFLFLMYGWVLGQIYGISAVSGEYLPPVMTGLLFLILGNVMPKIKQNYLVGVKTIWSYDDPDNWNKTQRFGGYCFCLVGVLLLLSCFVPLAMRAAVILSLILIAALLPLGYSWLLFRKKDKENKHAGN</sequence>
<dbReference type="Pfam" id="PF13630">
    <property type="entry name" value="SdpI"/>
    <property type="match status" value="1"/>
</dbReference>
<organism evidence="3 5">
    <name type="scientific">Holdemania massiliensis</name>
    <dbReference type="NCBI Taxonomy" id="1468449"/>
    <lineage>
        <taxon>Bacteria</taxon>
        <taxon>Bacillati</taxon>
        <taxon>Bacillota</taxon>
        <taxon>Erysipelotrichia</taxon>
        <taxon>Erysipelotrichales</taxon>
        <taxon>Erysipelotrichaceae</taxon>
        <taxon>Holdemania</taxon>
    </lineage>
</organism>
<protein>
    <submittedName>
        <fullName evidence="3">DUF1648 domain-containing protein</fullName>
    </submittedName>
</protein>
<dbReference type="EMBL" id="WKPI01000035">
    <property type="protein sequence ID" value="MSC34463.1"/>
    <property type="molecule type" value="Genomic_DNA"/>
</dbReference>
<name>A0A6N7SA13_9FIRM</name>
<comment type="caution">
    <text evidence="3">The sequence shown here is derived from an EMBL/GenBank/DDBJ whole genome shotgun (WGS) entry which is preliminary data.</text>
</comment>
<evidence type="ECO:0000313" key="5">
    <source>
        <dbReference type="Proteomes" id="UP000433575"/>
    </source>
</evidence>